<gene>
    <name evidence="1" type="ORF">GUJ93_ZPchr0014g46765</name>
</gene>
<keyword evidence="2" id="KW-1185">Reference proteome</keyword>
<reference evidence="1" key="1">
    <citation type="journal article" date="2021" name="bioRxiv">
        <title>Whole Genome Assembly and Annotation of Northern Wild Rice, Zizania palustris L., Supports a Whole Genome Duplication in the Zizania Genus.</title>
        <authorList>
            <person name="Haas M."/>
            <person name="Kono T."/>
            <person name="Macchietto M."/>
            <person name="Millas R."/>
            <person name="McGilp L."/>
            <person name="Shao M."/>
            <person name="Duquette J."/>
            <person name="Hirsch C.N."/>
            <person name="Kimball J."/>
        </authorList>
    </citation>
    <scope>NUCLEOTIDE SEQUENCE</scope>
    <source>
        <tissue evidence="1">Fresh leaf tissue</tissue>
    </source>
</reference>
<evidence type="ECO:0000313" key="2">
    <source>
        <dbReference type="Proteomes" id="UP000729402"/>
    </source>
</evidence>
<sequence>MSVTAREVRAAEPEASMPVMTDAVVAKEVATQVAPPLLRSPGDSGVEFLEMFEYTSSLLQSLTSARTGTFFLRSYLESIT</sequence>
<accession>A0A8J5SV40</accession>
<dbReference type="Proteomes" id="UP000729402">
    <property type="component" value="Unassembled WGS sequence"/>
</dbReference>
<evidence type="ECO:0000313" key="1">
    <source>
        <dbReference type="EMBL" id="KAG8081941.1"/>
    </source>
</evidence>
<proteinExistence type="predicted"/>
<name>A0A8J5SV40_ZIZPA</name>
<dbReference type="AlphaFoldDB" id="A0A8J5SV40"/>
<dbReference type="EMBL" id="JAAALK010000086">
    <property type="protein sequence ID" value="KAG8081941.1"/>
    <property type="molecule type" value="Genomic_DNA"/>
</dbReference>
<reference evidence="1" key="2">
    <citation type="submission" date="2021-02" db="EMBL/GenBank/DDBJ databases">
        <authorList>
            <person name="Kimball J.A."/>
            <person name="Haas M.W."/>
            <person name="Macchietto M."/>
            <person name="Kono T."/>
            <person name="Duquette J."/>
            <person name="Shao M."/>
        </authorList>
    </citation>
    <scope>NUCLEOTIDE SEQUENCE</scope>
    <source>
        <tissue evidence="1">Fresh leaf tissue</tissue>
    </source>
</reference>
<organism evidence="1 2">
    <name type="scientific">Zizania palustris</name>
    <name type="common">Northern wild rice</name>
    <dbReference type="NCBI Taxonomy" id="103762"/>
    <lineage>
        <taxon>Eukaryota</taxon>
        <taxon>Viridiplantae</taxon>
        <taxon>Streptophyta</taxon>
        <taxon>Embryophyta</taxon>
        <taxon>Tracheophyta</taxon>
        <taxon>Spermatophyta</taxon>
        <taxon>Magnoliopsida</taxon>
        <taxon>Liliopsida</taxon>
        <taxon>Poales</taxon>
        <taxon>Poaceae</taxon>
        <taxon>BOP clade</taxon>
        <taxon>Oryzoideae</taxon>
        <taxon>Oryzeae</taxon>
        <taxon>Zizaniinae</taxon>
        <taxon>Zizania</taxon>
    </lineage>
</organism>
<comment type="caution">
    <text evidence="1">The sequence shown here is derived from an EMBL/GenBank/DDBJ whole genome shotgun (WGS) entry which is preliminary data.</text>
</comment>
<protein>
    <submittedName>
        <fullName evidence="1">Uncharacterized protein</fullName>
    </submittedName>
</protein>